<dbReference type="AlphaFoldDB" id="A0A0B4GYK1"/>
<dbReference type="HOGENOM" id="CLU_2543058_0_0_1"/>
<keyword evidence="3" id="KW-1185">Reference proteome</keyword>
<protein>
    <submittedName>
        <fullName evidence="2">Uncharacterized protein</fullName>
    </submittedName>
</protein>
<evidence type="ECO:0000256" key="1">
    <source>
        <dbReference type="SAM" id="MobiDB-lite"/>
    </source>
</evidence>
<accession>A0A0B4GYK1</accession>
<gene>
    <name evidence="2" type="ORF">MGU_10103</name>
</gene>
<reference evidence="2 3" key="1">
    <citation type="journal article" date="2014" name="Proc. Natl. Acad. Sci. U.S.A.">
        <title>Trajectory and genomic determinants of fungal-pathogen speciation and host adaptation.</title>
        <authorList>
            <person name="Hu X."/>
            <person name="Xiao G."/>
            <person name="Zheng P."/>
            <person name="Shang Y."/>
            <person name="Su Y."/>
            <person name="Zhang X."/>
            <person name="Liu X."/>
            <person name="Zhan S."/>
            <person name="St Leger R.J."/>
            <person name="Wang C."/>
        </authorList>
    </citation>
    <scope>NUCLEOTIDE SEQUENCE [LARGE SCALE GENOMIC DNA]</scope>
    <source>
        <strain evidence="2 3">ARSEF 977</strain>
    </source>
</reference>
<dbReference type="EMBL" id="AZNH01000081">
    <property type="protein sequence ID" value="KID82561.1"/>
    <property type="molecule type" value="Genomic_DNA"/>
</dbReference>
<organism evidence="2 3">
    <name type="scientific">Metarhizium guizhouense (strain ARSEF 977)</name>
    <dbReference type="NCBI Taxonomy" id="1276136"/>
    <lineage>
        <taxon>Eukaryota</taxon>
        <taxon>Fungi</taxon>
        <taxon>Dikarya</taxon>
        <taxon>Ascomycota</taxon>
        <taxon>Pezizomycotina</taxon>
        <taxon>Sordariomycetes</taxon>
        <taxon>Hypocreomycetidae</taxon>
        <taxon>Hypocreales</taxon>
        <taxon>Clavicipitaceae</taxon>
        <taxon>Metarhizium</taxon>
    </lineage>
</organism>
<dbReference type="Proteomes" id="UP000031192">
    <property type="component" value="Unassembled WGS sequence"/>
</dbReference>
<comment type="caution">
    <text evidence="2">The sequence shown here is derived from an EMBL/GenBank/DDBJ whole genome shotgun (WGS) entry which is preliminary data.</text>
</comment>
<name>A0A0B4GYK1_METGA</name>
<proteinExistence type="predicted"/>
<feature type="region of interest" description="Disordered" evidence="1">
    <location>
        <begin position="1"/>
        <end position="24"/>
    </location>
</feature>
<sequence>MTEQMVVKLGLATGTPDNLEDKDQGTGVVAEMTWAEQQGEGGMTEPEAKGEAMELCNAILGCELPANDSDDVLAIHADGERTK</sequence>
<evidence type="ECO:0000313" key="2">
    <source>
        <dbReference type="EMBL" id="KID82561.1"/>
    </source>
</evidence>
<evidence type="ECO:0000313" key="3">
    <source>
        <dbReference type="Proteomes" id="UP000031192"/>
    </source>
</evidence>